<dbReference type="EMBL" id="JAAGMN010002309">
    <property type="protein sequence ID" value="NEE09343.1"/>
    <property type="molecule type" value="Genomic_DNA"/>
</dbReference>
<feature type="non-terminal residue" evidence="2">
    <location>
        <position position="113"/>
    </location>
</feature>
<dbReference type="Pfam" id="PF00005">
    <property type="entry name" value="ABC_tran"/>
    <property type="match status" value="1"/>
</dbReference>
<dbReference type="GO" id="GO:0034040">
    <property type="term" value="F:ATPase-coupled lipid transmembrane transporter activity"/>
    <property type="evidence" value="ECO:0007669"/>
    <property type="project" value="TreeGrafter"/>
</dbReference>
<gene>
    <name evidence="2" type="ORF">G3M58_23160</name>
</gene>
<dbReference type="PANTHER" id="PTHR24221:SF654">
    <property type="entry name" value="ATP-BINDING CASSETTE SUB-FAMILY B MEMBER 6"/>
    <property type="match status" value="1"/>
</dbReference>
<protein>
    <submittedName>
        <fullName evidence="2">ATP-binding cassette domain-containing protein</fullName>
    </submittedName>
</protein>
<accession>A0A6G3WVA0</accession>
<dbReference type="SUPFAM" id="SSF52540">
    <property type="entry name" value="P-loop containing nucleoside triphosphate hydrolases"/>
    <property type="match status" value="1"/>
</dbReference>
<dbReference type="PANTHER" id="PTHR24221">
    <property type="entry name" value="ATP-BINDING CASSETTE SUB-FAMILY B"/>
    <property type="match status" value="1"/>
</dbReference>
<dbReference type="GO" id="GO:0005524">
    <property type="term" value="F:ATP binding"/>
    <property type="evidence" value="ECO:0007669"/>
    <property type="project" value="UniProtKB-KW"/>
</dbReference>
<sequence length="113" mass="12065">MNSYTALGEFKEIAGSTSLRTGLPAAPPEGELSFRDVSFRYSPDSPDILRGLDLDLVVGGSTAIVGLNGAGKTTLVKLLARLYEPTGGRIVVDGRDLAQVDARDWQRQVAVVF</sequence>
<dbReference type="InterPro" id="IPR039421">
    <property type="entry name" value="Type_1_exporter"/>
</dbReference>
<dbReference type="GO" id="GO:0016887">
    <property type="term" value="F:ATP hydrolysis activity"/>
    <property type="evidence" value="ECO:0007669"/>
    <property type="project" value="InterPro"/>
</dbReference>
<dbReference type="Gene3D" id="3.40.50.300">
    <property type="entry name" value="P-loop containing nucleotide triphosphate hydrolases"/>
    <property type="match status" value="1"/>
</dbReference>
<dbReference type="InterPro" id="IPR003439">
    <property type="entry name" value="ABC_transporter-like_ATP-bd"/>
</dbReference>
<organism evidence="2">
    <name type="scientific">Streptomyces sp. SID7499</name>
    <dbReference type="NCBI Taxonomy" id="2706086"/>
    <lineage>
        <taxon>Bacteria</taxon>
        <taxon>Bacillati</taxon>
        <taxon>Actinomycetota</taxon>
        <taxon>Actinomycetes</taxon>
        <taxon>Kitasatosporales</taxon>
        <taxon>Streptomycetaceae</taxon>
        <taxon>Streptomyces</taxon>
    </lineage>
</organism>
<name>A0A6G3WVA0_9ACTN</name>
<reference evidence="2" key="1">
    <citation type="submission" date="2020-01" db="EMBL/GenBank/DDBJ databases">
        <title>Insect and environment-associated Actinomycetes.</title>
        <authorList>
            <person name="Currrie C."/>
            <person name="Chevrette M."/>
            <person name="Carlson C."/>
            <person name="Stubbendieck R."/>
            <person name="Wendt-Pienkowski E."/>
        </authorList>
    </citation>
    <scope>NUCLEOTIDE SEQUENCE</scope>
    <source>
        <strain evidence="2">SID7499</strain>
    </source>
</reference>
<evidence type="ECO:0000259" key="1">
    <source>
        <dbReference type="Pfam" id="PF00005"/>
    </source>
</evidence>
<proteinExistence type="predicted"/>
<keyword evidence="2" id="KW-0547">Nucleotide-binding</keyword>
<keyword evidence="2" id="KW-0067">ATP-binding</keyword>
<evidence type="ECO:0000313" key="2">
    <source>
        <dbReference type="EMBL" id="NEE09343.1"/>
    </source>
</evidence>
<feature type="domain" description="ABC transporter" evidence="1">
    <location>
        <begin position="49"/>
        <end position="113"/>
    </location>
</feature>
<dbReference type="InterPro" id="IPR027417">
    <property type="entry name" value="P-loop_NTPase"/>
</dbReference>
<dbReference type="AlphaFoldDB" id="A0A6G3WVA0"/>
<comment type="caution">
    <text evidence="2">The sequence shown here is derived from an EMBL/GenBank/DDBJ whole genome shotgun (WGS) entry which is preliminary data.</text>
</comment>